<gene>
    <name evidence="2" type="primary">BnaC06g18730D</name>
    <name evidence="2" type="ORF">GSBRNA2T00091268001</name>
</gene>
<feature type="compositionally biased region" description="Basic and acidic residues" evidence="1">
    <location>
        <begin position="25"/>
        <end position="34"/>
    </location>
</feature>
<protein>
    <submittedName>
        <fullName evidence="2">BnaC06g18730D protein</fullName>
    </submittedName>
</protein>
<reference evidence="2 3" key="1">
    <citation type="journal article" date="2014" name="Science">
        <title>Plant genetics. Early allopolyploid evolution in the post-Neolithic Brassica napus oilseed genome.</title>
        <authorList>
            <person name="Chalhoub B."/>
            <person name="Denoeud F."/>
            <person name="Liu S."/>
            <person name="Parkin I.A."/>
            <person name="Tang H."/>
            <person name="Wang X."/>
            <person name="Chiquet J."/>
            <person name="Belcram H."/>
            <person name="Tong C."/>
            <person name="Samans B."/>
            <person name="Correa M."/>
            <person name="Da Silva C."/>
            <person name="Just J."/>
            <person name="Falentin C."/>
            <person name="Koh C.S."/>
            <person name="Le Clainche I."/>
            <person name="Bernard M."/>
            <person name="Bento P."/>
            <person name="Noel B."/>
            <person name="Labadie K."/>
            <person name="Alberti A."/>
            <person name="Charles M."/>
            <person name="Arnaud D."/>
            <person name="Guo H."/>
            <person name="Daviaud C."/>
            <person name="Alamery S."/>
            <person name="Jabbari K."/>
            <person name="Zhao M."/>
            <person name="Edger P.P."/>
            <person name="Chelaifa H."/>
            <person name="Tack D."/>
            <person name="Lassalle G."/>
            <person name="Mestiri I."/>
            <person name="Schnel N."/>
            <person name="Le Paslier M.C."/>
            <person name="Fan G."/>
            <person name="Renault V."/>
            <person name="Bayer P.E."/>
            <person name="Golicz A.A."/>
            <person name="Manoli S."/>
            <person name="Lee T.H."/>
            <person name="Thi V.H."/>
            <person name="Chalabi S."/>
            <person name="Hu Q."/>
            <person name="Fan C."/>
            <person name="Tollenaere R."/>
            <person name="Lu Y."/>
            <person name="Battail C."/>
            <person name="Shen J."/>
            <person name="Sidebottom C.H."/>
            <person name="Wang X."/>
            <person name="Canaguier A."/>
            <person name="Chauveau A."/>
            <person name="Berard A."/>
            <person name="Deniot G."/>
            <person name="Guan M."/>
            <person name="Liu Z."/>
            <person name="Sun F."/>
            <person name="Lim Y.P."/>
            <person name="Lyons E."/>
            <person name="Town C.D."/>
            <person name="Bancroft I."/>
            <person name="Wang X."/>
            <person name="Meng J."/>
            <person name="Ma J."/>
            <person name="Pires J.C."/>
            <person name="King G.J."/>
            <person name="Brunel D."/>
            <person name="Delourme R."/>
            <person name="Renard M."/>
            <person name="Aury J.M."/>
            <person name="Adams K.L."/>
            <person name="Batley J."/>
            <person name="Snowdon R.J."/>
            <person name="Tost J."/>
            <person name="Edwards D."/>
            <person name="Zhou Y."/>
            <person name="Hua W."/>
            <person name="Sharpe A.G."/>
            <person name="Paterson A.H."/>
            <person name="Guan C."/>
            <person name="Wincker P."/>
        </authorList>
    </citation>
    <scope>NUCLEOTIDE SEQUENCE [LARGE SCALE GENOMIC DNA]</scope>
    <source>
        <strain evidence="3">cv. Darmor-bzh</strain>
    </source>
</reference>
<evidence type="ECO:0000313" key="3">
    <source>
        <dbReference type="Proteomes" id="UP000028999"/>
    </source>
</evidence>
<evidence type="ECO:0000313" key="2">
    <source>
        <dbReference type="EMBL" id="CDY48547.1"/>
    </source>
</evidence>
<dbReference type="AlphaFoldDB" id="A0A078IF15"/>
<evidence type="ECO:0000256" key="1">
    <source>
        <dbReference type="SAM" id="MobiDB-lite"/>
    </source>
</evidence>
<keyword evidence="3" id="KW-1185">Reference proteome</keyword>
<name>A0A078IF15_BRANA</name>
<feature type="compositionally biased region" description="Low complexity" evidence="1">
    <location>
        <begin position="1"/>
        <end position="12"/>
    </location>
</feature>
<dbReference type="EMBL" id="LK032778">
    <property type="protein sequence ID" value="CDY48547.1"/>
    <property type="molecule type" value="Genomic_DNA"/>
</dbReference>
<proteinExistence type="predicted"/>
<organism evidence="2 3">
    <name type="scientific">Brassica napus</name>
    <name type="common">Rape</name>
    <dbReference type="NCBI Taxonomy" id="3708"/>
    <lineage>
        <taxon>Eukaryota</taxon>
        <taxon>Viridiplantae</taxon>
        <taxon>Streptophyta</taxon>
        <taxon>Embryophyta</taxon>
        <taxon>Tracheophyta</taxon>
        <taxon>Spermatophyta</taxon>
        <taxon>Magnoliopsida</taxon>
        <taxon>eudicotyledons</taxon>
        <taxon>Gunneridae</taxon>
        <taxon>Pentapetalae</taxon>
        <taxon>rosids</taxon>
        <taxon>malvids</taxon>
        <taxon>Brassicales</taxon>
        <taxon>Brassicaceae</taxon>
        <taxon>Brassiceae</taxon>
        <taxon>Brassica</taxon>
    </lineage>
</organism>
<accession>A0A078IF15</accession>
<dbReference type="PaxDb" id="3708-A0A078IF15"/>
<dbReference type="Gramene" id="CDY48547">
    <property type="protein sequence ID" value="CDY48547"/>
    <property type="gene ID" value="GSBRNA2T00091268001"/>
</dbReference>
<dbReference type="Proteomes" id="UP000028999">
    <property type="component" value="Unassembled WGS sequence"/>
</dbReference>
<sequence>MSGNSSELLDSSGDGGLGGSGEEEKDMKMEKPAK</sequence>
<feature type="region of interest" description="Disordered" evidence="1">
    <location>
        <begin position="1"/>
        <end position="34"/>
    </location>
</feature>